<name>A0A4Q2KEF6_9FIRM</name>
<dbReference type="RefSeq" id="WP_129226077.1">
    <property type="nucleotide sequence ID" value="NZ_SDOZ01000002.1"/>
</dbReference>
<comment type="caution">
    <text evidence="1">The sequence shown here is derived from an EMBL/GenBank/DDBJ whole genome shotgun (WGS) entry which is preliminary data.</text>
</comment>
<sequence length="63" mass="6981">MSNFSSKDLEVLSSLLASEGMACKKARMYSKTLTDQSLAECMCGIAECHEKRFNTLLQMLTGK</sequence>
<dbReference type="Proteomes" id="UP000291269">
    <property type="component" value="Unassembled WGS sequence"/>
</dbReference>
<organism evidence="1 2">
    <name type="scientific">Candidatus Borkfalkia ceftriaxoniphila</name>
    <dbReference type="NCBI Taxonomy" id="2508949"/>
    <lineage>
        <taxon>Bacteria</taxon>
        <taxon>Bacillati</taxon>
        <taxon>Bacillota</taxon>
        <taxon>Clostridia</taxon>
        <taxon>Christensenellales</taxon>
        <taxon>Christensenellaceae</taxon>
        <taxon>Candidatus Borkfalkia</taxon>
    </lineage>
</organism>
<protein>
    <recommendedName>
        <fullName evidence="3">Spore coat protein</fullName>
    </recommendedName>
</protein>
<dbReference type="AlphaFoldDB" id="A0A4Q2KEF6"/>
<evidence type="ECO:0008006" key="3">
    <source>
        <dbReference type="Google" id="ProtNLM"/>
    </source>
</evidence>
<reference evidence="1 2" key="1">
    <citation type="journal article" date="2019" name="Gut">
        <title>Antibiotics-induced monodominance of a novel gut bacterial order.</title>
        <authorList>
            <person name="Hildebrand F."/>
            <person name="Moitinho-Silva L."/>
            <person name="Blasche S."/>
            <person name="Jahn M.T."/>
            <person name="Gossmann T.I."/>
            <person name="Heuerta-Cepas J."/>
            <person name="Hercog R."/>
            <person name="Luetge M."/>
            <person name="Bahram M."/>
            <person name="Pryszlak A."/>
            <person name="Alves R.J."/>
            <person name="Waszak S.M."/>
            <person name="Zhu A."/>
            <person name="Ye L."/>
            <person name="Costea P.I."/>
            <person name="Aalvink S."/>
            <person name="Belzer C."/>
            <person name="Forslund S.K."/>
            <person name="Sunagawa S."/>
            <person name="Hentschel U."/>
            <person name="Merten C."/>
            <person name="Patil K.R."/>
            <person name="Benes V."/>
            <person name="Bork P."/>
        </authorList>
    </citation>
    <scope>NUCLEOTIDE SEQUENCE [LARGE SCALE GENOMIC DNA]</scope>
    <source>
        <strain evidence="1 2">HDS1380</strain>
    </source>
</reference>
<evidence type="ECO:0000313" key="2">
    <source>
        <dbReference type="Proteomes" id="UP000291269"/>
    </source>
</evidence>
<accession>A0A4Q2KEF6</accession>
<keyword evidence="2" id="KW-1185">Reference proteome</keyword>
<proteinExistence type="predicted"/>
<dbReference type="EMBL" id="SDOZ01000002">
    <property type="protein sequence ID" value="RXZ62389.1"/>
    <property type="molecule type" value="Genomic_DNA"/>
</dbReference>
<gene>
    <name evidence="1" type="ORF">ESZ91_08335</name>
</gene>
<evidence type="ECO:0000313" key="1">
    <source>
        <dbReference type="EMBL" id="RXZ62389.1"/>
    </source>
</evidence>